<accession>A0A7J0BLH6</accession>
<name>A0A7J0BLH6_9BACT</name>
<dbReference type="RefSeq" id="WP_174406107.1">
    <property type="nucleotide sequence ID" value="NZ_BLVO01000013.1"/>
</dbReference>
<dbReference type="Proteomes" id="UP000503840">
    <property type="component" value="Unassembled WGS sequence"/>
</dbReference>
<proteinExistence type="predicted"/>
<keyword evidence="2" id="KW-1185">Reference proteome</keyword>
<reference evidence="1 2" key="1">
    <citation type="submission" date="2020-05" db="EMBL/GenBank/DDBJ databases">
        <title>Draft genome sequence of Desulfovibrio sp. strain HN2T.</title>
        <authorList>
            <person name="Ueno A."/>
            <person name="Tamazawa S."/>
            <person name="Tamamura S."/>
            <person name="Murakami T."/>
            <person name="Kiyama T."/>
            <person name="Inomata H."/>
            <person name="Amano Y."/>
            <person name="Miyakawa K."/>
            <person name="Tamaki H."/>
            <person name="Naganuma T."/>
            <person name="Kaneko K."/>
        </authorList>
    </citation>
    <scope>NUCLEOTIDE SEQUENCE [LARGE SCALE GENOMIC DNA]</scope>
    <source>
        <strain evidence="1 2">HN2</strain>
    </source>
</reference>
<protein>
    <submittedName>
        <fullName evidence="1">Uncharacterized protein</fullName>
    </submittedName>
</protein>
<evidence type="ECO:0000313" key="2">
    <source>
        <dbReference type="Proteomes" id="UP000503840"/>
    </source>
</evidence>
<comment type="caution">
    <text evidence="1">The sequence shown here is derived from an EMBL/GenBank/DDBJ whole genome shotgun (WGS) entry which is preliminary data.</text>
</comment>
<gene>
    <name evidence="1" type="ORF">DSM101010T_28850</name>
</gene>
<sequence length="78" mass="8565">MKPDEFAVRFFEVAKSMGLEFTPSGNVVTGGGKNISHGKAATLYRRYGEACAKCPSSEFRQDSKGLKQFRMIAEKTLG</sequence>
<dbReference type="AlphaFoldDB" id="A0A7J0BLH6"/>
<evidence type="ECO:0000313" key="1">
    <source>
        <dbReference type="EMBL" id="GFM34520.1"/>
    </source>
</evidence>
<organism evidence="1 2">
    <name type="scientific">Desulfovibrio subterraneus</name>
    <dbReference type="NCBI Taxonomy" id="2718620"/>
    <lineage>
        <taxon>Bacteria</taxon>
        <taxon>Pseudomonadati</taxon>
        <taxon>Thermodesulfobacteriota</taxon>
        <taxon>Desulfovibrionia</taxon>
        <taxon>Desulfovibrionales</taxon>
        <taxon>Desulfovibrionaceae</taxon>
        <taxon>Desulfovibrio</taxon>
    </lineage>
</organism>
<dbReference type="EMBL" id="BLVO01000013">
    <property type="protein sequence ID" value="GFM34520.1"/>
    <property type="molecule type" value="Genomic_DNA"/>
</dbReference>